<dbReference type="Gene3D" id="3.30.2420.10">
    <property type="entry name" value="TonB"/>
    <property type="match status" value="1"/>
</dbReference>
<protein>
    <recommendedName>
        <fullName evidence="1">Protein TonB</fullName>
    </recommendedName>
</protein>
<dbReference type="AlphaFoldDB" id="A0A2K9LNM4"/>
<dbReference type="PROSITE" id="PS52015">
    <property type="entry name" value="TONB_CTD"/>
    <property type="match status" value="1"/>
</dbReference>
<dbReference type="GO" id="GO:0031992">
    <property type="term" value="F:energy transducer activity"/>
    <property type="evidence" value="ECO:0007669"/>
    <property type="project" value="TreeGrafter"/>
</dbReference>
<keyword evidence="2" id="KW-0677">Repeat</keyword>
<name>A0A2K9LNM4_9GAMM</name>
<dbReference type="PANTHER" id="PTHR33446">
    <property type="entry name" value="PROTEIN TONB-RELATED"/>
    <property type="match status" value="1"/>
</dbReference>
<proteinExistence type="predicted"/>
<evidence type="ECO:0000313" key="5">
    <source>
        <dbReference type="EMBL" id="AUM13956.1"/>
    </source>
</evidence>
<dbReference type="InterPro" id="IPR051045">
    <property type="entry name" value="TonB-dependent_transducer"/>
</dbReference>
<dbReference type="KEGG" id="kak:Kalk_16645"/>
<gene>
    <name evidence="5" type="ORF">Kalk_16645</name>
</gene>
<dbReference type="OrthoDB" id="1628901at2"/>
<organism evidence="5 6">
    <name type="scientific">Ketobacter alkanivorans</name>
    <dbReference type="NCBI Taxonomy" id="1917421"/>
    <lineage>
        <taxon>Bacteria</taxon>
        <taxon>Pseudomonadati</taxon>
        <taxon>Pseudomonadota</taxon>
        <taxon>Gammaproteobacteria</taxon>
        <taxon>Pseudomonadales</taxon>
        <taxon>Ketobacteraceae</taxon>
        <taxon>Ketobacter</taxon>
    </lineage>
</organism>
<evidence type="ECO:0000256" key="1">
    <source>
        <dbReference type="ARBA" id="ARBA00022362"/>
    </source>
</evidence>
<dbReference type="EMBL" id="CP022684">
    <property type="protein sequence ID" value="AUM13956.1"/>
    <property type="molecule type" value="Genomic_DNA"/>
</dbReference>
<dbReference type="Proteomes" id="UP000235116">
    <property type="component" value="Chromosome"/>
</dbReference>
<feature type="region of interest" description="Disordered" evidence="3">
    <location>
        <begin position="48"/>
        <end position="68"/>
    </location>
</feature>
<dbReference type="SUPFAM" id="SSF74653">
    <property type="entry name" value="TolA/TonB C-terminal domain"/>
    <property type="match status" value="1"/>
</dbReference>
<dbReference type="Pfam" id="PF03544">
    <property type="entry name" value="TonB_C"/>
    <property type="match status" value="1"/>
</dbReference>
<feature type="domain" description="TonB C-terminal" evidence="4">
    <location>
        <begin position="127"/>
        <end position="220"/>
    </location>
</feature>
<evidence type="ECO:0000259" key="4">
    <source>
        <dbReference type="PROSITE" id="PS52015"/>
    </source>
</evidence>
<keyword evidence="6" id="KW-1185">Reference proteome</keyword>
<dbReference type="GO" id="GO:0055085">
    <property type="term" value="P:transmembrane transport"/>
    <property type="evidence" value="ECO:0007669"/>
    <property type="project" value="InterPro"/>
</dbReference>
<dbReference type="GO" id="GO:0098797">
    <property type="term" value="C:plasma membrane protein complex"/>
    <property type="evidence" value="ECO:0007669"/>
    <property type="project" value="TreeGrafter"/>
</dbReference>
<evidence type="ECO:0000313" key="6">
    <source>
        <dbReference type="Proteomes" id="UP000235116"/>
    </source>
</evidence>
<evidence type="ECO:0000256" key="3">
    <source>
        <dbReference type="SAM" id="MobiDB-lite"/>
    </source>
</evidence>
<reference evidence="6" key="1">
    <citation type="submission" date="2017-08" db="EMBL/GenBank/DDBJ databases">
        <title>Direct submision.</title>
        <authorList>
            <person name="Kim S.-J."/>
            <person name="Rhee S.-K."/>
        </authorList>
    </citation>
    <scope>NUCLEOTIDE SEQUENCE [LARGE SCALE GENOMIC DNA]</scope>
    <source>
        <strain evidence="6">GI5</strain>
    </source>
</reference>
<evidence type="ECO:0000256" key="2">
    <source>
        <dbReference type="ARBA" id="ARBA00022737"/>
    </source>
</evidence>
<dbReference type="PANTHER" id="PTHR33446:SF8">
    <property type="entry name" value="PROTEIN TONB"/>
    <property type="match status" value="1"/>
</dbReference>
<accession>A0A2K9LNM4</accession>
<dbReference type="InterPro" id="IPR037682">
    <property type="entry name" value="TonB_C"/>
</dbReference>
<sequence>MILRLFVSGLLAVLVSVLLFIFMIRLLSGETIQQNIDQAVTRMQFVEPPPDEAEPQTTPEQAVASEPSFAEESMMPVATLPQTVAAPAPSALPQPKMSSNAFNVPAPKSSWSAPLSGDAFQAGEKGKGFVEVIPLATRRPNIPEVAWENKIDGWVLVAFTLKPDGRTANVRVLDARPGGVYEDNVIRAVQDWLYDMRSIKHKGDIILTQKIELFWRDYPDNTPYLD</sequence>
<dbReference type="RefSeq" id="WP_101895331.1">
    <property type="nucleotide sequence ID" value="NZ_CP022684.1"/>
</dbReference>